<dbReference type="CDD" id="cd17369">
    <property type="entry name" value="MFS_ShiA_like"/>
    <property type="match status" value="1"/>
</dbReference>
<feature type="transmembrane region" description="Helical" evidence="12">
    <location>
        <begin position="338"/>
        <end position="356"/>
    </location>
</feature>
<feature type="transmembrane region" description="Helical" evidence="12">
    <location>
        <begin position="193"/>
        <end position="212"/>
    </location>
</feature>
<feature type="transmembrane region" description="Helical" evidence="12">
    <location>
        <begin position="123"/>
        <end position="148"/>
    </location>
</feature>
<dbReference type="PANTHER" id="PTHR43045">
    <property type="entry name" value="SHIKIMATE TRANSPORTER"/>
    <property type="match status" value="1"/>
</dbReference>
<evidence type="ECO:0000256" key="5">
    <source>
        <dbReference type="ARBA" id="ARBA00022692"/>
    </source>
</evidence>
<evidence type="ECO:0000256" key="2">
    <source>
        <dbReference type="ARBA" id="ARBA00008240"/>
    </source>
</evidence>
<evidence type="ECO:0000256" key="6">
    <source>
        <dbReference type="ARBA" id="ARBA00022847"/>
    </source>
</evidence>
<evidence type="ECO:0000256" key="9">
    <source>
        <dbReference type="ARBA" id="ARBA00037295"/>
    </source>
</evidence>
<dbReference type="InterPro" id="IPR011701">
    <property type="entry name" value="MFS"/>
</dbReference>
<reference evidence="14 15" key="1">
    <citation type="submission" date="2020-03" db="EMBL/GenBank/DDBJ databases">
        <title>Sequencing the genomes of 1000 actinobacteria strains.</title>
        <authorList>
            <person name="Klenk H.-P."/>
        </authorList>
    </citation>
    <scope>NUCLEOTIDE SEQUENCE [LARGE SCALE GENOMIC DNA]</scope>
    <source>
        <strain evidence="14 15">DSM 18964</strain>
    </source>
</reference>
<comment type="caution">
    <text evidence="14">The sequence shown here is derived from an EMBL/GenBank/DDBJ whole genome shotgun (WGS) entry which is preliminary data.</text>
</comment>
<dbReference type="AlphaFoldDB" id="A0A846RSM4"/>
<feature type="transmembrane region" description="Helical" evidence="12">
    <location>
        <begin position="405"/>
        <end position="426"/>
    </location>
</feature>
<dbReference type="GO" id="GO:0005886">
    <property type="term" value="C:plasma membrane"/>
    <property type="evidence" value="ECO:0007669"/>
    <property type="project" value="UniProtKB-SubCell"/>
</dbReference>
<evidence type="ECO:0000313" key="15">
    <source>
        <dbReference type="Proteomes" id="UP000576792"/>
    </source>
</evidence>
<evidence type="ECO:0000313" key="14">
    <source>
        <dbReference type="EMBL" id="NJC57064.1"/>
    </source>
</evidence>
<keyword evidence="3" id="KW-0813">Transport</keyword>
<dbReference type="PANTHER" id="PTHR43045:SF1">
    <property type="entry name" value="SHIKIMATE TRANSPORTER"/>
    <property type="match status" value="1"/>
</dbReference>
<feature type="transmembrane region" description="Helical" evidence="12">
    <location>
        <begin position="282"/>
        <end position="301"/>
    </location>
</feature>
<keyword evidence="6" id="KW-0769">Symport</keyword>
<dbReference type="Proteomes" id="UP000576792">
    <property type="component" value="Unassembled WGS sequence"/>
</dbReference>
<keyword evidence="5 12" id="KW-0812">Transmembrane</keyword>
<keyword evidence="15" id="KW-1185">Reference proteome</keyword>
<feature type="transmembrane region" description="Helical" evidence="12">
    <location>
        <begin position="377"/>
        <end position="399"/>
    </location>
</feature>
<evidence type="ECO:0000256" key="8">
    <source>
        <dbReference type="ARBA" id="ARBA00023136"/>
    </source>
</evidence>
<dbReference type="EMBL" id="JAATJN010000001">
    <property type="protein sequence ID" value="NJC57064.1"/>
    <property type="molecule type" value="Genomic_DNA"/>
</dbReference>
<dbReference type="Pfam" id="PF07690">
    <property type="entry name" value="MFS_1"/>
    <property type="match status" value="1"/>
</dbReference>
<feature type="compositionally biased region" description="Polar residues" evidence="11">
    <location>
        <begin position="460"/>
        <end position="470"/>
    </location>
</feature>
<gene>
    <name evidence="14" type="ORF">BKA07_002099</name>
</gene>
<proteinExistence type="inferred from homology"/>
<keyword evidence="7 12" id="KW-1133">Transmembrane helix</keyword>
<evidence type="ECO:0000259" key="13">
    <source>
        <dbReference type="PROSITE" id="PS50850"/>
    </source>
</evidence>
<evidence type="ECO:0000256" key="3">
    <source>
        <dbReference type="ARBA" id="ARBA00022448"/>
    </source>
</evidence>
<evidence type="ECO:0000256" key="7">
    <source>
        <dbReference type="ARBA" id="ARBA00022989"/>
    </source>
</evidence>
<evidence type="ECO:0000256" key="11">
    <source>
        <dbReference type="SAM" id="MobiDB-lite"/>
    </source>
</evidence>
<dbReference type="SUPFAM" id="SSF103473">
    <property type="entry name" value="MFS general substrate transporter"/>
    <property type="match status" value="1"/>
</dbReference>
<dbReference type="InterPro" id="IPR020846">
    <property type="entry name" value="MFS_dom"/>
</dbReference>
<keyword evidence="8 12" id="KW-0472">Membrane</keyword>
<name>A0A846RSM4_9MICO</name>
<evidence type="ECO:0000256" key="1">
    <source>
        <dbReference type="ARBA" id="ARBA00004651"/>
    </source>
</evidence>
<comment type="subcellular location">
    <subcellularLocation>
        <location evidence="1">Cell membrane</location>
        <topology evidence="1">Multi-pass membrane protein</topology>
    </subcellularLocation>
</comment>
<feature type="transmembrane region" description="Helical" evidence="12">
    <location>
        <begin position="169"/>
        <end position="187"/>
    </location>
</feature>
<dbReference type="InterPro" id="IPR036259">
    <property type="entry name" value="MFS_trans_sf"/>
</dbReference>
<keyword evidence="4" id="KW-1003">Cell membrane</keyword>
<feature type="transmembrane region" description="Helical" evidence="12">
    <location>
        <begin position="313"/>
        <end position="332"/>
    </location>
</feature>
<evidence type="ECO:0000256" key="4">
    <source>
        <dbReference type="ARBA" id="ARBA00022475"/>
    </source>
</evidence>
<organism evidence="14 15">
    <name type="scientific">Brevibacterium marinum</name>
    <dbReference type="NCBI Taxonomy" id="418643"/>
    <lineage>
        <taxon>Bacteria</taxon>
        <taxon>Bacillati</taxon>
        <taxon>Actinomycetota</taxon>
        <taxon>Actinomycetes</taxon>
        <taxon>Micrococcales</taxon>
        <taxon>Brevibacteriaceae</taxon>
        <taxon>Brevibacterium</taxon>
    </lineage>
</organism>
<sequence>MTNASSSNLPAQSPEMVRRAKWGSFIGTAIEWYDFYLYGTAAALVFSQVFFTDFNGPTGTLLSLMTFSAGFVARPLGGIVMGHFGDRIGRKSMLVLSLMMMGSATTLIGFLPTYATIGVWAPILLVVLRVIQGFGVGGEWGGAVLVAVEHAPKTKKGVAGSWPQVGVPVGLFMANAVFMITNFIIGSEAFVAWGWRIGFLGSALLIATGLIIRLKMEETPDFAQAKEKDDIAKFPVADMLRSQWRRLLLATGVKISQNAIFYILTVFTLTYVGESLGMSDDVALGGVMVACVISVFTLMLFGWVSDQFGRRRTYLFGAVASGLFAFPMFALLDTRNVILIALAIVIGFVFHDSMYGPQAAFMSEMFDTKVRYTGTSLGYQLASTIAGAVSPVLAVYLLQVAGGRPWLVAVYMIGASIISVLATLMAPETHRGNRRKPQTGDASNGATADHSDNSAALGRTASTARSAVRSTEQKITEPQ</sequence>
<dbReference type="Gene3D" id="1.20.1250.20">
    <property type="entry name" value="MFS general substrate transporter like domains"/>
    <property type="match status" value="2"/>
</dbReference>
<comment type="similarity">
    <text evidence="2">Belongs to the major facilitator superfamily. Metabolite:H+ Symporter (MHS) family (TC 2.A.1.6) family.</text>
</comment>
<feature type="transmembrane region" description="Helical" evidence="12">
    <location>
        <begin position="93"/>
        <end position="117"/>
    </location>
</feature>
<accession>A0A846RSM4</accession>
<feature type="region of interest" description="Disordered" evidence="11">
    <location>
        <begin position="429"/>
        <end position="479"/>
    </location>
</feature>
<feature type="domain" description="Major facilitator superfamily (MFS) profile" evidence="13">
    <location>
        <begin position="20"/>
        <end position="430"/>
    </location>
</feature>
<protein>
    <recommendedName>
        <fullName evidence="10">Putative proline/betaine transporter</fullName>
    </recommendedName>
</protein>
<dbReference type="FunFam" id="1.20.1250.20:FF:000001">
    <property type="entry name" value="Dicarboxylate MFS transporter"/>
    <property type="match status" value="1"/>
</dbReference>
<feature type="transmembrane region" description="Helical" evidence="12">
    <location>
        <begin position="60"/>
        <end position="81"/>
    </location>
</feature>
<comment type="function">
    <text evidence="9">May be a proton symporter involved in the uptake of osmolytes such as proline and glycine betaine.</text>
</comment>
<feature type="transmembrane region" description="Helical" evidence="12">
    <location>
        <begin position="247"/>
        <end position="270"/>
    </location>
</feature>
<evidence type="ECO:0000256" key="12">
    <source>
        <dbReference type="SAM" id="Phobius"/>
    </source>
</evidence>
<evidence type="ECO:0000256" key="10">
    <source>
        <dbReference type="ARBA" id="ARBA00039918"/>
    </source>
</evidence>
<dbReference type="RefSeq" id="WP_167950837.1">
    <property type="nucleotide sequence ID" value="NZ_BAAAPQ010000007.1"/>
</dbReference>
<dbReference type="GO" id="GO:0015293">
    <property type="term" value="F:symporter activity"/>
    <property type="evidence" value="ECO:0007669"/>
    <property type="project" value="UniProtKB-KW"/>
</dbReference>
<dbReference type="PROSITE" id="PS50850">
    <property type="entry name" value="MFS"/>
    <property type="match status" value="1"/>
</dbReference>